<accession>A0A8S4A5J9</accession>
<feature type="region of interest" description="Disordered" evidence="3">
    <location>
        <begin position="188"/>
        <end position="226"/>
    </location>
</feature>
<dbReference type="PANTHER" id="PTHR11346:SF176">
    <property type="entry name" value="32 KDA BETA-GALACTOSIDE-BINDING LECTIN LEC-3"/>
    <property type="match status" value="1"/>
</dbReference>
<evidence type="ECO:0000256" key="1">
    <source>
        <dbReference type="ARBA" id="ARBA00022734"/>
    </source>
</evidence>
<feature type="domain" description="Galectin" evidence="4">
    <location>
        <begin position="5"/>
        <end position="134"/>
    </location>
</feature>
<comment type="caution">
    <text evidence="5">The sequence shown here is derived from an EMBL/GenBank/DDBJ whole genome shotgun (WGS) entry which is preliminary data.</text>
</comment>
<feature type="region of interest" description="Disordered" evidence="3">
    <location>
        <begin position="137"/>
        <end position="164"/>
    </location>
</feature>
<dbReference type="InterPro" id="IPR044156">
    <property type="entry name" value="Galectin-like"/>
</dbReference>
<proteinExistence type="predicted"/>
<feature type="non-terminal residue" evidence="5">
    <location>
        <position position="1"/>
    </location>
</feature>
<dbReference type="Proteomes" id="UP000678393">
    <property type="component" value="Unassembled WGS sequence"/>
</dbReference>
<dbReference type="PANTHER" id="PTHR11346">
    <property type="entry name" value="GALECTIN"/>
    <property type="match status" value="1"/>
</dbReference>
<organism evidence="5 6">
    <name type="scientific">Candidula unifasciata</name>
    <dbReference type="NCBI Taxonomy" id="100452"/>
    <lineage>
        <taxon>Eukaryota</taxon>
        <taxon>Metazoa</taxon>
        <taxon>Spiralia</taxon>
        <taxon>Lophotrochozoa</taxon>
        <taxon>Mollusca</taxon>
        <taxon>Gastropoda</taxon>
        <taxon>Heterobranchia</taxon>
        <taxon>Euthyneura</taxon>
        <taxon>Panpulmonata</taxon>
        <taxon>Eupulmonata</taxon>
        <taxon>Stylommatophora</taxon>
        <taxon>Helicina</taxon>
        <taxon>Helicoidea</taxon>
        <taxon>Geomitridae</taxon>
        <taxon>Candidula</taxon>
    </lineage>
</organism>
<dbReference type="InterPro" id="IPR001079">
    <property type="entry name" value="Galectin_CRD"/>
</dbReference>
<evidence type="ECO:0000256" key="3">
    <source>
        <dbReference type="SAM" id="MobiDB-lite"/>
    </source>
</evidence>
<name>A0A8S4A5J9_9EUPU</name>
<gene>
    <name evidence="5" type="ORF">CUNI_LOCUS19834</name>
</gene>
<dbReference type="AlphaFoldDB" id="A0A8S4A5J9"/>
<reference evidence="5" key="1">
    <citation type="submission" date="2021-04" db="EMBL/GenBank/DDBJ databases">
        <authorList>
            <consortium name="Molecular Ecology Group"/>
        </authorList>
    </citation>
    <scope>NUCLEOTIDE SEQUENCE</scope>
</reference>
<dbReference type="GO" id="GO:0016936">
    <property type="term" value="F:galactoside binding"/>
    <property type="evidence" value="ECO:0007669"/>
    <property type="project" value="TreeGrafter"/>
</dbReference>
<protein>
    <recommendedName>
        <fullName evidence="2">Galectin</fullName>
    </recommendedName>
</protein>
<evidence type="ECO:0000313" key="5">
    <source>
        <dbReference type="EMBL" id="CAG5134276.1"/>
    </source>
</evidence>
<dbReference type="Pfam" id="PF00337">
    <property type="entry name" value="Gal-bind_lectin"/>
    <property type="match status" value="1"/>
</dbReference>
<dbReference type="SUPFAM" id="SSF49899">
    <property type="entry name" value="Concanavalin A-like lectins/glucanases"/>
    <property type="match status" value="1"/>
</dbReference>
<dbReference type="OrthoDB" id="6147920at2759"/>
<dbReference type="SMART" id="SM00908">
    <property type="entry name" value="Gal-bind_lectin"/>
    <property type="match status" value="1"/>
</dbReference>
<keyword evidence="6" id="KW-1185">Reference proteome</keyword>
<dbReference type="Gene3D" id="2.60.120.200">
    <property type="match status" value="1"/>
</dbReference>
<evidence type="ECO:0000259" key="4">
    <source>
        <dbReference type="PROSITE" id="PS51304"/>
    </source>
</evidence>
<evidence type="ECO:0000313" key="6">
    <source>
        <dbReference type="Proteomes" id="UP000678393"/>
    </source>
</evidence>
<feature type="non-terminal residue" evidence="5">
    <location>
        <position position="226"/>
    </location>
</feature>
<dbReference type="GO" id="GO:0030246">
    <property type="term" value="F:carbohydrate binding"/>
    <property type="evidence" value="ECO:0007669"/>
    <property type="project" value="UniProtKB-UniRule"/>
</dbReference>
<dbReference type="PROSITE" id="PS51304">
    <property type="entry name" value="GALECTIN"/>
    <property type="match status" value="1"/>
</dbReference>
<keyword evidence="1 2" id="KW-0430">Lectin</keyword>
<sequence>PSTPHLVPLPFAPSDGKEIVVEGTIRHDAKRVTFSLCRGNDLSYDTPLTFDIRLDDCVVVRNHFRNRWGTEDRFGGFPFRRGENYEVKFVFRNDAFQIYVNKQHFCDFKYCIEKEAARNLFIEGDFTINRISFPGSENPAGGVNPPAPSYPAGGVNPPAPSYQQGGVYPQVPSYPGCGAYPSGPAPAQSYPAGQGYPSTYDSGPFIRPGLQNPSAYPPEGNYQTPS</sequence>
<dbReference type="CDD" id="cd00070">
    <property type="entry name" value="GLECT"/>
    <property type="match status" value="1"/>
</dbReference>
<dbReference type="EMBL" id="CAJHNH020007001">
    <property type="protein sequence ID" value="CAG5134276.1"/>
    <property type="molecule type" value="Genomic_DNA"/>
</dbReference>
<dbReference type="InterPro" id="IPR013320">
    <property type="entry name" value="ConA-like_dom_sf"/>
</dbReference>
<dbReference type="SMART" id="SM00276">
    <property type="entry name" value="GLECT"/>
    <property type="match status" value="1"/>
</dbReference>
<evidence type="ECO:0000256" key="2">
    <source>
        <dbReference type="RuleBase" id="RU102079"/>
    </source>
</evidence>